<keyword evidence="10" id="KW-1185">Reference proteome</keyword>
<dbReference type="InterPro" id="IPR036259">
    <property type="entry name" value="MFS_trans_sf"/>
</dbReference>
<evidence type="ECO:0000256" key="3">
    <source>
        <dbReference type="ARBA" id="ARBA00022448"/>
    </source>
</evidence>
<evidence type="ECO:0000256" key="2">
    <source>
        <dbReference type="ARBA" id="ARBA00008335"/>
    </source>
</evidence>
<protein>
    <recommendedName>
        <fullName evidence="8">Major facilitator superfamily (MFS) profile domain-containing protein</fullName>
    </recommendedName>
</protein>
<dbReference type="PANTHER" id="PTHR23511:SF5">
    <property type="entry name" value="MAJOR FACILITATOR-TYPE TRANSPORTER HXNZ-RELATED"/>
    <property type="match status" value="1"/>
</dbReference>
<keyword evidence="4 7" id="KW-0812">Transmembrane</keyword>
<dbReference type="InterPro" id="IPR020846">
    <property type="entry name" value="MFS_dom"/>
</dbReference>
<feature type="transmembrane region" description="Helical" evidence="7">
    <location>
        <begin position="483"/>
        <end position="503"/>
    </location>
</feature>
<keyword evidence="5 7" id="KW-1133">Transmembrane helix</keyword>
<dbReference type="Pfam" id="PF00083">
    <property type="entry name" value="Sugar_tr"/>
    <property type="match status" value="1"/>
</dbReference>
<keyword evidence="6 7" id="KW-0472">Membrane</keyword>
<dbReference type="Gene3D" id="1.20.1250.20">
    <property type="entry name" value="MFS general substrate transporter like domains"/>
    <property type="match status" value="1"/>
</dbReference>
<feature type="transmembrane region" description="Helical" evidence="7">
    <location>
        <begin position="375"/>
        <end position="402"/>
    </location>
</feature>
<sequence>MEQPTRNLPNDAELQLGPSEMKKANEFKEDIIERDQSVINANHVEAAAVDEVYGRKVYIFNKIINEHIGMTWWQWGLLCVSGVGWLIDNAWLQGVAIILSQVGAEFKVAHPEFMTVALYAGLICGAATWGILADIVGRRVSFNATLLIAGVFGIAAGAPTSFTALGGLLAALGFGLGGSLPVDGMLFLEFLPGNSQYLLTLLSVFWSLGQLMASLIGWAFISHYHCTWSSSSPGTTDCMAPNGSGWVANNLGWRYFNFTIGAFTLACFFLRFVVFKIPESPKFLLSKGRDEEAVEAMKKFAAMCGKPLPDDMLTVGILRSAAGQDDAMDEDASAQELLHEKPKGLVSKTLHDARMLAYNTRTISLKKSVSHVKPLFSTFALGYTTVVIWILWAFIGLAYPLFNSFIVLYLEKAAGNGVSTSSLNETYRNYVIISVCGVPGSLLATWMVNLPRSGRRGAMAFGTLLSGIFLYGFTAMSTSNGTLAFSCVTAFTQNIMYGVLYCYTPESFPAPMRGTADGIASSLNRLFGILAPIIKIYGVPSNATKTQASIPIYVGATLFMVSGLLMLTLRVETSARTAL</sequence>
<evidence type="ECO:0000256" key="1">
    <source>
        <dbReference type="ARBA" id="ARBA00004141"/>
    </source>
</evidence>
<dbReference type="InterPro" id="IPR005828">
    <property type="entry name" value="MFS_sugar_transport-like"/>
</dbReference>
<organism evidence="9 10">
    <name type="scientific">Malassezia psittaci</name>
    <dbReference type="NCBI Taxonomy" id="1821823"/>
    <lineage>
        <taxon>Eukaryota</taxon>
        <taxon>Fungi</taxon>
        <taxon>Dikarya</taxon>
        <taxon>Basidiomycota</taxon>
        <taxon>Ustilaginomycotina</taxon>
        <taxon>Malasseziomycetes</taxon>
        <taxon>Malasseziales</taxon>
        <taxon>Malasseziaceae</taxon>
        <taxon>Malassezia</taxon>
    </lineage>
</organism>
<dbReference type="PROSITE" id="PS50850">
    <property type="entry name" value="MFS"/>
    <property type="match status" value="1"/>
</dbReference>
<dbReference type="EMBL" id="CP118375">
    <property type="protein sequence ID" value="WFD41940.1"/>
    <property type="molecule type" value="Genomic_DNA"/>
</dbReference>
<feature type="transmembrane region" description="Helical" evidence="7">
    <location>
        <begin position="255"/>
        <end position="274"/>
    </location>
</feature>
<feature type="transmembrane region" description="Helical" evidence="7">
    <location>
        <begin position="457"/>
        <end position="477"/>
    </location>
</feature>
<evidence type="ECO:0000256" key="6">
    <source>
        <dbReference type="ARBA" id="ARBA00023136"/>
    </source>
</evidence>
<dbReference type="SUPFAM" id="SSF103473">
    <property type="entry name" value="MFS general substrate transporter"/>
    <property type="match status" value="1"/>
</dbReference>
<feature type="transmembrane region" description="Helical" evidence="7">
    <location>
        <begin position="515"/>
        <end position="538"/>
    </location>
</feature>
<evidence type="ECO:0000256" key="7">
    <source>
        <dbReference type="SAM" id="Phobius"/>
    </source>
</evidence>
<name>A0AAF0JD14_9BASI</name>
<evidence type="ECO:0000313" key="10">
    <source>
        <dbReference type="Proteomes" id="UP001214628"/>
    </source>
</evidence>
<dbReference type="GO" id="GO:0022857">
    <property type="term" value="F:transmembrane transporter activity"/>
    <property type="evidence" value="ECO:0007669"/>
    <property type="project" value="InterPro"/>
</dbReference>
<feature type="transmembrane region" description="Helical" evidence="7">
    <location>
        <begin position="164"/>
        <end position="186"/>
    </location>
</feature>
<evidence type="ECO:0000313" key="9">
    <source>
        <dbReference type="EMBL" id="WFD41940.1"/>
    </source>
</evidence>
<evidence type="ECO:0000259" key="8">
    <source>
        <dbReference type="PROSITE" id="PS50850"/>
    </source>
</evidence>
<evidence type="ECO:0000256" key="5">
    <source>
        <dbReference type="ARBA" id="ARBA00022989"/>
    </source>
</evidence>
<dbReference type="Proteomes" id="UP001214628">
    <property type="component" value="Chromosome 1"/>
</dbReference>
<evidence type="ECO:0000256" key="4">
    <source>
        <dbReference type="ARBA" id="ARBA00022692"/>
    </source>
</evidence>
<feature type="transmembrane region" description="Helical" evidence="7">
    <location>
        <begin position="140"/>
        <end position="158"/>
    </location>
</feature>
<feature type="transmembrane region" description="Helical" evidence="7">
    <location>
        <begin position="430"/>
        <end position="450"/>
    </location>
</feature>
<comment type="subcellular location">
    <subcellularLocation>
        <location evidence="1">Membrane</location>
        <topology evidence="1">Multi-pass membrane protein</topology>
    </subcellularLocation>
</comment>
<accession>A0AAF0JD14</accession>
<gene>
    <name evidence="9" type="ORF">MPSI1_000577</name>
</gene>
<feature type="domain" description="Major facilitator superfamily (MFS) profile" evidence="8">
    <location>
        <begin position="77"/>
        <end position="574"/>
    </location>
</feature>
<dbReference type="FunFam" id="1.20.1250.20:FF:000171">
    <property type="entry name" value="MFS general substrate transporter"/>
    <property type="match status" value="1"/>
</dbReference>
<comment type="similarity">
    <text evidence="2">Belongs to the major facilitator superfamily.</text>
</comment>
<keyword evidence="3" id="KW-0813">Transport</keyword>
<feature type="transmembrane region" description="Helical" evidence="7">
    <location>
        <begin position="198"/>
        <end position="221"/>
    </location>
</feature>
<feature type="transmembrane region" description="Helical" evidence="7">
    <location>
        <begin position="550"/>
        <end position="569"/>
    </location>
</feature>
<proteinExistence type="inferred from homology"/>
<reference evidence="9" key="1">
    <citation type="submission" date="2023-02" db="EMBL/GenBank/DDBJ databases">
        <title>Mating type loci evolution in Malassezia.</title>
        <authorList>
            <person name="Coelho M.A."/>
        </authorList>
    </citation>
    <scope>NUCLEOTIDE SEQUENCE</scope>
    <source>
        <strain evidence="9">CBS 14136</strain>
    </source>
</reference>
<feature type="transmembrane region" description="Helical" evidence="7">
    <location>
        <begin position="113"/>
        <end position="133"/>
    </location>
</feature>
<feature type="transmembrane region" description="Helical" evidence="7">
    <location>
        <begin position="72"/>
        <end position="93"/>
    </location>
</feature>
<dbReference type="AlphaFoldDB" id="A0AAF0JD14"/>
<dbReference type="PANTHER" id="PTHR23511">
    <property type="entry name" value="SYNAPTIC VESICLE GLYCOPROTEIN 2"/>
    <property type="match status" value="1"/>
</dbReference>
<dbReference type="GO" id="GO:0016020">
    <property type="term" value="C:membrane"/>
    <property type="evidence" value="ECO:0007669"/>
    <property type="project" value="UniProtKB-SubCell"/>
</dbReference>